<gene>
    <name evidence="1" type="ORF">DPMN_085942</name>
</gene>
<organism evidence="1 2">
    <name type="scientific">Dreissena polymorpha</name>
    <name type="common">Zebra mussel</name>
    <name type="synonym">Mytilus polymorpha</name>
    <dbReference type="NCBI Taxonomy" id="45954"/>
    <lineage>
        <taxon>Eukaryota</taxon>
        <taxon>Metazoa</taxon>
        <taxon>Spiralia</taxon>
        <taxon>Lophotrochozoa</taxon>
        <taxon>Mollusca</taxon>
        <taxon>Bivalvia</taxon>
        <taxon>Autobranchia</taxon>
        <taxon>Heteroconchia</taxon>
        <taxon>Euheterodonta</taxon>
        <taxon>Imparidentia</taxon>
        <taxon>Neoheterodontei</taxon>
        <taxon>Myida</taxon>
        <taxon>Dreissenoidea</taxon>
        <taxon>Dreissenidae</taxon>
        <taxon>Dreissena</taxon>
    </lineage>
</organism>
<comment type="caution">
    <text evidence="1">The sequence shown here is derived from an EMBL/GenBank/DDBJ whole genome shotgun (WGS) entry which is preliminary data.</text>
</comment>
<evidence type="ECO:0000313" key="2">
    <source>
        <dbReference type="Proteomes" id="UP000828390"/>
    </source>
</evidence>
<evidence type="ECO:0000313" key="1">
    <source>
        <dbReference type="EMBL" id="KAH3698422.1"/>
    </source>
</evidence>
<proteinExistence type="predicted"/>
<sequence length="112" mass="13048">MNAVQSSLRLLTARWSNCIKTFLSFKKEWEAKSELSQFFGVELQLVSIVKNAVVSDTEGNWNLHAATIEDSMQIFAECDCINYLRYGSWDLEQIKVMEFTHLELYRRFSIGQ</sequence>
<dbReference type="Proteomes" id="UP000828390">
    <property type="component" value="Unassembled WGS sequence"/>
</dbReference>
<dbReference type="AlphaFoldDB" id="A0A9D4BKR6"/>
<name>A0A9D4BKR6_DREPO</name>
<keyword evidence="2" id="KW-1185">Reference proteome</keyword>
<dbReference type="EMBL" id="JAIWYP010000016">
    <property type="protein sequence ID" value="KAH3698422.1"/>
    <property type="molecule type" value="Genomic_DNA"/>
</dbReference>
<protein>
    <submittedName>
        <fullName evidence="1">Uncharacterized protein</fullName>
    </submittedName>
</protein>
<reference evidence="1" key="1">
    <citation type="journal article" date="2019" name="bioRxiv">
        <title>The Genome of the Zebra Mussel, Dreissena polymorpha: A Resource for Invasive Species Research.</title>
        <authorList>
            <person name="McCartney M.A."/>
            <person name="Auch B."/>
            <person name="Kono T."/>
            <person name="Mallez S."/>
            <person name="Zhang Y."/>
            <person name="Obille A."/>
            <person name="Becker A."/>
            <person name="Abrahante J.E."/>
            <person name="Garbe J."/>
            <person name="Badalamenti J.P."/>
            <person name="Herman A."/>
            <person name="Mangelson H."/>
            <person name="Liachko I."/>
            <person name="Sullivan S."/>
            <person name="Sone E.D."/>
            <person name="Koren S."/>
            <person name="Silverstein K.A.T."/>
            <person name="Beckman K.B."/>
            <person name="Gohl D.M."/>
        </authorList>
    </citation>
    <scope>NUCLEOTIDE SEQUENCE</scope>
    <source>
        <strain evidence="1">Duluth1</strain>
        <tissue evidence="1">Whole animal</tissue>
    </source>
</reference>
<reference evidence="1" key="2">
    <citation type="submission" date="2020-11" db="EMBL/GenBank/DDBJ databases">
        <authorList>
            <person name="McCartney M.A."/>
            <person name="Auch B."/>
            <person name="Kono T."/>
            <person name="Mallez S."/>
            <person name="Becker A."/>
            <person name="Gohl D.M."/>
            <person name="Silverstein K.A.T."/>
            <person name="Koren S."/>
            <person name="Bechman K.B."/>
            <person name="Herman A."/>
            <person name="Abrahante J.E."/>
            <person name="Garbe J."/>
        </authorList>
    </citation>
    <scope>NUCLEOTIDE SEQUENCE</scope>
    <source>
        <strain evidence="1">Duluth1</strain>
        <tissue evidence="1">Whole animal</tissue>
    </source>
</reference>
<accession>A0A9D4BKR6</accession>